<evidence type="ECO:0000313" key="18">
    <source>
        <dbReference type="Proteomes" id="UP000315112"/>
    </source>
</evidence>
<dbReference type="Pfam" id="PF00593">
    <property type="entry name" value="TonB_dep_Rec_b-barrel"/>
    <property type="match status" value="1"/>
</dbReference>
<name>A0A562PL60_9BURK</name>
<dbReference type="EMBL" id="CP046904">
    <property type="protein sequence ID" value="QGZ42239.1"/>
    <property type="molecule type" value="Genomic_DNA"/>
</dbReference>
<keyword evidence="19" id="KW-1185">Reference proteome</keyword>
<accession>A0A562PL60</accession>
<evidence type="ECO:0000256" key="4">
    <source>
        <dbReference type="ARBA" id="ARBA00022452"/>
    </source>
</evidence>
<keyword evidence="4 11" id="KW-1134">Transmembrane beta strand</keyword>
<dbReference type="InterPro" id="IPR037066">
    <property type="entry name" value="Plug_dom_sf"/>
</dbReference>
<evidence type="ECO:0000259" key="15">
    <source>
        <dbReference type="Pfam" id="PF07715"/>
    </source>
</evidence>
<dbReference type="Gene3D" id="2.170.130.10">
    <property type="entry name" value="TonB-dependent receptor, plug domain"/>
    <property type="match status" value="1"/>
</dbReference>
<evidence type="ECO:0000256" key="2">
    <source>
        <dbReference type="ARBA" id="ARBA00009810"/>
    </source>
</evidence>
<dbReference type="OrthoDB" id="99480at2"/>
<dbReference type="PANTHER" id="PTHR30069">
    <property type="entry name" value="TONB-DEPENDENT OUTER MEMBRANE RECEPTOR"/>
    <property type="match status" value="1"/>
</dbReference>
<feature type="signal peptide" evidence="13">
    <location>
        <begin position="1"/>
        <end position="22"/>
    </location>
</feature>
<comment type="similarity">
    <text evidence="2 11 12">Belongs to the TonB-dependent receptor family.</text>
</comment>
<feature type="domain" description="TonB-dependent receptor-like beta-barrel" evidence="14">
    <location>
        <begin position="245"/>
        <end position="655"/>
    </location>
</feature>
<dbReference type="RefSeq" id="WP_145878230.1">
    <property type="nucleotide sequence ID" value="NZ_CP046904.1"/>
</dbReference>
<evidence type="ECO:0000313" key="17">
    <source>
        <dbReference type="EMBL" id="TWI44776.1"/>
    </source>
</evidence>
<keyword evidence="6 13" id="KW-0732">Signal</keyword>
<reference evidence="17" key="2">
    <citation type="submission" date="2019-07" db="EMBL/GenBank/DDBJ databases">
        <authorList>
            <person name="Whitman W."/>
            <person name="Huntemann M."/>
            <person name="Clum A."/>
            <person name="Pillay M."/>
            <person name="Palaniappan K."/>
            <person name="Varghese N."/>
            <person name="Mikhailova N."/>
            <person name="Stamatis D."/>
            <person name="Reddy T."/>
            <person name="Daum C."/>
            <person name="Shapiro N."/>
            <person name="Ivanova N."/>
            <person name="Kyrpides N."/>
            <person name="Woyke T."/>
        </authorList>
    </citation>
    <scope>NUCLEOTIDE SEQUENCE</scope>
    <source>
        <strain evidence="17">CGMCC 1.10685</strain>
    </source>
</reference>
<evidence type="ECO:0000313" key="19">
    <source>
        <dbReference type="Proteomes" id="UP000437862"/>
    </source>
</evidence>
<proteinExistence type="inferred from homology"/>
<dbReference type="GO" id="GO:0015344">
    <property type="term" value="F:siderophore uptake transmembrane transporter activity"/>
    <property type="evidence" value="ECO:0007669"/>
    <property type="project" value="TreeGrafter"/>
</dbReference>
<evidence type="ECO:0000256" key="6">
    <source>
        <dbReference type="ARBA" id="ARBA00022729"/>
    </source>
</evidence>
<dbReference type="PROSITE" id="PS52016">
    <property type="entry name" value="TONB_DEPENDENT_REC_3"/>
    <property type="match status" value="1"/>
</dbReference>
<evidence type="ECO:0000256" key="1">
    <source>
        <dbReference type="ARBA" id="ARBA00004571"/>
    </source>
</evidence>
<dbReference type="GO" id="GO:0009279">
    <property type="term" value="C:cell outer membrane"/>
    <property type="evidence" value="ECO:0007669"/>
    <property type="project" value="UniProtKB-SubCell"/>
</dbReference>
<dbReference type="InterPro" id="IPR039426">
    <property type="entry name" value="TonB-dep_rcpt-like"/>
</dbReference>
<evidence type="ECO:0000256" key="5">
    <source>
        <dbReference type="ARBA" id="ARBA00022692"/>
    </source>
</evidence>
<dbReference type="Gene3D" id="2.40.170.20">
    <property type="entry name" value="TonB-dependent receptor, beta-barrel domain"/>
    <property type="match status" value="1"/>
</dbReference>
<keyword evidence="10 11" id="KW-0998">Cell outer membrane</keyword>
<dbReference type="GO" id="GO:0044718">
    <property type="term" value="P:siderophore transmembrane transport"/>
    <property type="evidence" value="ECO:0007669"/>
    <property type="project" value="TreeGrafter"/>
</dbReference>
<sequence length="692" mass="74669">MTNTLPRNTLTRPLFAALLAWAGGAAGDEPDAAAPDVAVVHVPGSRDGYGRARIGNDAAALPASVTVLTAQDLETINVGRDISNIFRRVPGVVAHSLDQGDTGTGFKMRGFATGGSHGADTAIYVDGVPQNVPSSEAGAGHGPAFLEWITPGMIAGVDVIKGPVSVRHGDQNRAGAVDIHTVDGPIPSSVAFTAESYGGRRGTLVWSAQAGAFDSVVVADTYRTDSYRRGAWLDRDNLFWKLSHTRGGYRLSLRLNHYRSDYEAAGYLRYDRLAAGLVARDALEENALPAFGDARRTALAFNATPVDDGTGWRVTAYAEDFERTRAAAAGGAVNNAGTDDRHIRGGQLSYDWRPVPRFALLVGADLRRDQGEAIRRRYENRRPTDIYLTDLDLDLLTWGLFTQAQWRPAGALKLTGGLRADRFDYDIGNRKRPAASTGYRKWVVTPKAGMLWDAAPGVAWFANAAEGFRSAAAQQISPAGAAGPLGAPGDLNNAGLRPSKVRSYDTGVNVTRAGWSVNGALFHTTNDDEVTMTAPDVWTTIGSTTRRGWEIDARWRPAAAWALYASYTGLVRARIDNPLPNTGALISVPRHQAKVGIEYTTVLAGRPLRLNADAYATTGVPYYTGAVPQRRTVPTYKRYDLRAQYDIGKMRLALYAILQPQLISEAYYANASGLLVAPQPRRHGGITVQYLF</sequence>
<evidence type="ECO:0000259" key="14">
    <source>
        <dbReference type="Pfam" id="PF00593"/>
    </source>
</evidence>
<evidence type="ECO:0000256" key="9">
    <source>
        <dbReference type="ARBA" id="ARBA00023170"/>
    </source>
</evidence>
<gene>
    <name evidence="16" type="ORF">GO485_26490</name>
    <name evidence="17" type="ORF">IP92_03946</name>
</gene>
<evidence type="ECO:0000256" key="8">
    <source>
        <dbReference type="ARBA" id="ARBA00023136"/>
    </source>
</evidence>
<evidence type="ECO:0000256" key="12">
    <source>
        <dbReference type="RuleBase" id="RU003357"/>
    </source>
</evidence>
<evidence type="ECO:0000256" key="11">
    <source>
        <dbReference type="PROSITE-ProRule" id="PRU01360"/>
    </source>
</evidence>
<dbReference type="Proteomes" id="UP000315112">
    <property type="component" value="Unassembled WGS sequence"/>
</dbReference>
<comment type="subcellular location">
    <subcellularLocation>
        <location evidence="1 11">Cell outer membrane</location>
        <topology evidence="1 11">Multi-pass membrane protein</topology>
    </subcellularLocation>
</comment>
<evidence type="ECO:0000256" key="10">
    <source>
        <dbReference type="ARBA" id="ARBA00023237"/>
    </source>
</evidence>
<keyword evidence="9 17" id="KW-0675">Receptor</keyword>
<dbReference type="Pfam" id="PF07715">
    <property type="entry name" value="Plug"/>
    <property type="match status" value="1"/>
</dbReference>
<keyword evidence="8 11" id="KW-0472">Membrane</keyword>
<dbReference type="AlphaFoldDB" id="A0A562PL60"/>
<feature type="chain" id="PRO_5044617801" evidence="13">
    <location>
        <begin position="23"/>
        <end position="692"/>
    </location>
</feature>
<keyword evidence="3 11" id="KW-0813">Transport</keyword>
<dbReference type="InterPro" id="IPR036942">
    <property type="entry name" value="Beta-barrel_TonB_sf"/>
</dbReference>
<dbReference type="InterPro" id="IPR000531">
    <property type="entry name" value="Beta-barrel_TonB"/>
</dbReference>
<evidence type="ECO:0000256" key="7">
    <source>
        <dbReference type="ARBA" id="ARBA00023077"/>
    </source>
</evidence>
<evidence type="ECO:0000256" key="3">
    <source>
        <dbReference type="ARBA" id="ARBA00022448"/>
    </source>
</evidence>
<evidence type="ECO:0000313" key="16">
    <source>
        <dbReference type="EMBL" id="QGZ42239.1"/>
    </source>
</evidence>
<dbReference type="PANTHER" id="PTHR30069:SF29">
    <property type="entry name" value="HEMOGLOBIN AND HEMOGLOBIN-HAPTOGLOBIN-BINDING PROTEIN 1-RELATED"/>
    <property type="match status" value="1"/>
</dbReference>
<reference evidence="17 18" key="1">
    <citation type="journal article" date="2015" name="Stand. Genomic Sci.">
        <title>Genomic Encyclopedia of Bacterial and Archaeal Type Strains, Phase III: the genomes of soil and plant-associated and newly described type strains.</title>
        <authorList>
            <person name="Whitman W.B."/>
            <person name="Woyke T."/>
            <person name="Klenk H.P."/>
            <person name="Zhou Y."/>
            <person name="Lilburn T.G."/>
            <person name="Beck B.J."/>
            <person name="De Vos P."/>
            <person name="Vandamme P."/>
            <person name="Eisen J.A."/>
            <person name="Garrity G."/>
            <person name="Hugenholtz P."/>
            <person name="Kyrpides N.C."/>
        </authorList>
    </citation>
    <scope>NUCLEOTIDE SEQUENCE [LARGE SCALE GENOMIC DNA]</scope>
    <source>
        <strain evidence="17 18">CGMCC 1.10685</strain>
    </source>
</reference>
<keyword evidence="7 12" id="KW-0798">TonB box</keyword>
<organism evidence="17 18">
    <name type="scientific">Pseudoduganella flava</name>
    <dbReference type="NCBI Taxonomy" id="871742"/>
    <lineage>
        <taxon>Bacteria</taxon>
        <taxon>Pseudomonadati</taxon>
        <taxon>Pseudomonadota</taxon>
        <taxon>Betaproteobacteria</taxon>
        <taxon>Burkholderiales</taxon>
        <taxon>Oxalobacteraceae</taxon>
        <taxon>Telluria group</taxon>
        <taxon>Pseudoduganella</taxon>
    </lineage>
</organism>
<evidence type="ECO:0000256" key="13">
    <source>
        <dbReference type="SAM" id="SignalP"/>
    </source>
</evidence>
<dbReference type="EMBL" id="VLKW01000008">
    <property type="protein sequence ID" value="TWI44776.1"/>
    <property type="molecule type" value="Genomic_DNA"/>
</dbReference>
<keyword evidence="5 11" id="KW-0812">Transmembrane</keyword>
<dbReference type="InterPro" id="IPR012910">
    <property type="entry name" value="Plug_dom"/>
</dbReference>
<feature type="domain" description="TonB-dependent receptor plug" evidence="15">
    <location>
        <begin position="60"/>
        <end position="175"/>
    </location>
</feature>
<dbReference type="SUPFAM" id="SSF56935">
    <property type="entry name" value="Porins"/>
    <property type="match status" value="1"/>
</dbReference>
<reference evidence="16 19" key="3">
    <citation type="submission" date="2019-12" db="EMBL/GenBank/DDBJ databases">
        <title>Draft Genome Sequences of Six Type Strains of the Genus Massilia.</title>
        <authorList>
            <person name="Miess H."/>
            <person name="Frediansyah A."/>
            <person name="Goeker M."/>
            <person name="Gross H."/>
        </authorList>
    </citation>
    <scope>NUCLEOTIDE SEQUENCE [LARGE SCALE GENOMIC DNA]</scope>
    <source>
        <strain evidence="16 19">DSM 26639</strain>
    </source>
</reference>
<protein>
    <submittedName>
        <fullName evidence="17">Outer membrane receptor protein involved in Fe transport</fullName>
    </submittedName>
    <submittedName>
        <fullName evidence="16">TonB-dependent receptor</fullName>
    </submittedName>
</protein>
<dbReference type="Proteomes" id="UP000437862">
    <property type="component" value="Chromosome"/>
</dbReference>